<dbReference type="AlphaFoldDB" id="A0A392M265"/>
<organism evidence="2 3">
    <name type="scientific">Trifolium medium</name>
    <dbReference type="NCBI Taxonomy" id="97028"/>
    <lineage>
        <taxon>Eukaryota</taxon>
        <taxon>Viridiplantae</taxon>
        <taxon>Streptophyta</taxon>
        <taxon>Embryophyta</taxon>
        <taxon>Tracheophyta</taxon>
        <taxon>Spermatophyta</taxon>
        <taxon>Magnoliopsida</taxon>
        <taxon>eudicotyledons</taxon>
        <taxon>Gunneridae</taxon>
        <taxon>Pentapetalae</taxon>
        <taxon>rosids</taxon>
        <taxon>fabids</taxon>
        <taxon>Fabales</taxon>
        <taxon>Fabaceae</taxon>
        <taxon>Papilionoideae</taxon>
        <taxon>50 kb inversion clade</taxon>
        <taxon>NPAAA clade</taxon>
        <taxon>Hologalegina</taxon>
        <taxon>IRL clade</taxon>
        <taxon>Trifolieae</taxon>
        <taxon>Trifolium</taxon>
    </lineage>
</organism>
<accession>A0A392M265</accession>
<sequence>MRLSAATTGGGGGGDSSLGGDGGGEGEGDGVAGRVVLRLLEPVALELDSPTSFPFFLDEKGFFMVKE</sequence>
<comment type="caution">
    <text evidence="2">The sequence shown here is derived from an EMBL/GenBank/DDBJ whole genome shotgun (WGS) entry which is preliminary data.</text>
</comment>
<dbReference type="Proteomes" id="UP000265520">
    <property type="component" value="Unassembled WGS sequence"/>
</dbReference>
<name>A0A392M265_9FABA</name>
<reference evidence="2 3" key="1">
    <citation type="journal article" date="2018" name="Front. Plant Sci.">
        <title>Red Clover (Trifolium pratense) and Zigzag Clover (T. medium) - A Picture of Genomic Similarities and Differences.</title>
        <authorList>
            <person name="Dluhosova J."/>
            <person name="Istvanek J."/>
            <person name="Nedelnik J."/>
            <person name="Repkova J."/>
        </authorList>
    </citation>
    <scope>NUCLEOTIDE SEQUENCE [LARGE SCALE GENOMIC DNA]</scope>
    <source>
        <strain evidence="3">cv. 10/8</strain>
        <tissue evidence="2">Leaf</tissue>
    </source>
</reference>
<dbReference type="EMBL" id="LXQA010002288">
    <property type="protein sequence ID" value="MCH81427.1"/>
    <property type="molecule type" value="Genomic_DNA"/>
</dbReference>
<evidence type="ECO:0000313" key="3">
    <source>
        <dbReference type="Proteomes" id="UP000265520"/>
    </source>
</evidence>
<evidence type="ECO:0000256" key="1">
    <source>
        <dbReference type="SAM" id="MobiDB-lite"/>
    </source>
</evidence>
<evidence type="ECO:0000313" key="2">
    <source>
        <dbReference type="EMBL" id="MCH81427.1"/>
    </source>
</evidence>
<gene>
    <name evidence="2" type="ORF">A2U01_0002214</name>
</gene>
<protein>
    <submittedName>
        <fullName evidence="2">Uncharacterized protein</fullName>
    </submittedName>
</protein>
<keyword evidence="3" id="KW-1185">Reference proteome</keyword>
<proteinExistence type="predicted"/>
<feature type="compositionally biased region" description="Gly residues" evidence="1">
    <location>
        <begin position="8"/>
        <end position="29"/>
    </location>
</feature>
<feature type="region of interest" description="Disordered" evidence="1">
    <location>
        <begin position="1"/>
        <end position="29"/>
    </location>
</feature>